<accession>A0A2X0KJB8</accession>
<name>A0A2X0KJB8_9BASI</name>
<protein>
    <submittedName>
        <fullName evidence="1">BZ3500_MvSof-1268-A1-R1_Chr2-1g04462 protein</fullName>
    </submittedName>
</protein>
<dbReference type="EMBL" id="FMWP01000012">
    <property type="protein sequence ID" value="SCZ88517.1"/>
    <property type="molecule type" value="Genomic_DNA"/>
</dbReference>
<gene>
    <name evidence="1" type="ORF">BZ3500_MVSOF-1268-A1-R1_CHR2-1G04462</name>
</gene>
<dbReference type="AlphaFoldDB" id="A0A2X0KJB8"/>
<evidence type="ECO:0000313" key="1">
    <source>
        <dbReference type="EMBL" id="SCZ88517.1"/>
    </source>
</evidence>
<sequence>MYHGSISAEKIDESEGDAMMVLDRCTGWTVPTQAHAPCGDFVAAHCRAR</sequence>
<keyword evidence="2" id="KW-1185">Reference proteome</keyword>
<organism evidence="1 2">
    <name type="scientific">Microbotryum saponariae</name>
    <dbReference type="NCBI Taxonomy" id="289078"/>
    <lineage>
        <taxon>Eukaryota</taxon>
        <taxon>Fungi</taxon>
        <taxon>Dikarya</taxon>
        <taxon>Basidiomycota</taxon>
        <taxon>Pucciniomycotina</taxon>
        <taxon>Microbotryomycetes</taxon>
        <taxon>Microbotryales</taxon>
        <taxon>Microbotryaceae</taxon>
        <taxon>Microbotryum</taxon>
    </lineage>
</organism>
<evidence type="ECO:0000313" key="2">
    <source>
        <dbReference type="Proteomes" id="UP000249723"/>
    </source>
</evidence>
<reference evidence="2" key="1">
    <citation type="submission" date="2016-10" db="EMBL/GenBank/DDBJ databases">
        <authorList>
            <person name="Jeantristanb JTB J.-T."/>
            <person name="Ricardo R."/>
        </authorList>
    </citation>
    <scope>NUCLEOTIDE SEQUENCE [LARGE SCALE GENOMIC DNA]</scope>
</reference>
<proteinExistence type="predicted"/>
<dbReference type="Proteomes" id="UP000249723">
    <property type="component" value="Unassembled WGS sequence"/>
</dbReference>